<dbReference type="SUPFAM" id="SSF54211">
    <property type="entry name" value="Ribosomal protein S5 domain 2-like"/>
    <property type="match status" value="1"/>
</dbReference>
<dbReference type="Pfam" id="PF08544">
    <property type="entry name" value="GHMP_kinases_C"/>
    <property type="match status" value="1"/>
</dbReference>
<evidence type="ECO:0000259" key="3">
    <source>
        <dbReference type="Pfam" id="PF00288"/>
    </source>
</evidence>
<dbReference type="EMBL" id="KF826639">
    <property type="protein sequence ID" value="AIS85359.1"/>
    <property type="molecule type" value="Genomic_DNA"/>
</dbReference>
<dbReference type="Pfam" id="PF00288">
    <property type="entry name" value="GHMP_kinases_N"/>
    <property type="match status" value="1"/>
</dbReference>
<keyword evidence="2 5" id="KW-0418">Kinase</keyword>
<dbReference type="Gene3D" id="3.30.230.10">
    <property type="match status" value="1"/>
</dbReference>
<feature type="domain" description="GHMP kinase C-terminal" evidence="4">
    <location>
        <begin position="205"/>
        <end position="265"/>
    </location>
</feature>
<proteinExistence type="predicted"/>
<dbReference type="GO" id="GO:0016301">
    <property type="term" value="F:kinase activity"/>
    <property type="evidence" value="ECO:0007669"/>
    <property type="project" value="UniProtKB-KW"/>
</dbReference>
<dbReference type="InterPro" id="IPR006204">
    <property type="entry name" value="GHMP_kinase_N_dom"/>
</dbReference>
<evidence type="ECO:0000256" key="1">
    <source>
        <dbReference type="ARBA" id="ARBA00022679"/>
    </source>
</evidence>
<accession>A0A097CRT6</accession>
<name>A0A097CRT6_9ACTN</name>
<protein>
    <submittedName>
        <fullName evidence="5">GHMP kinase</fullName>
    </submittedName>
</protein>
<keyword evidence="1" id="KW-0808">Transferase</keyword>
<dbReference type="InterPro" id="IPR012363">
    <property type="entry name" value="PduX"/>
</dbReference>
<organism evidence="5">
    <name type="scientific">Verrucosispora sp. MS100047</name>
    <dbReference type="NCBI Taxonomy" id="1410949"/>
    <lineage>
        <taxon>Bacteria</taxon>
        <taxon>Bacillati</taxon>
        <taxon>Actinomycetota</taxon>
        <taxon>Actinomycetes</taxon>
        <taxon>Micromonosporales</taxon>
        <taxon>Micromonosporaceae</taxon>
        <taxon>Micromonospora</taxon>
    </lineage>
</organism>
<gene>
    <name evidence="5" type="ORF">VASRM7_121</name>
</gene>
<dbReference type="AlphaFoldDB" id="A0A097CRT6"/>
<dbReference type="InterPro" id="IPR013750">
    <property type="entry name" value="GHMP_kinase_C_dom"/>
</dbReference>
<evidence type="ECO:0000313" key="5">
    <source>
        <dbReference type="EMBL" id="AIS85359.1"/>
    </source>
</evidence>
<reference evidence="5" key="1">
    <citation type="journal article" date="2016" name="Appl. Microbiol. Biotechnol.">
        <title>Anti-MRSA and anti-TB metabolites from marine-derived Verrucosispora sp. MS100047.</title>
        <authorList>
            <person name="Huang P."/>
            <person name="Xie F."/>
            <person name="Ren B."/>
            <person name="Wang Q."/>
            <person name="Wang J."/>
            <person name="Wang Q."/>
            <person name="Abdel-Mageed W.M."/>
            <person name="Liu M."/>
            <person name="Han J."/>
            <person name="Oyeleye A."/>
            <person name="Shen J."/>
            <person name="Song F."/>
            <person name="Dai H."/>
            <person name="Liu X."/>
            <person name="Zhang L."/>
        </authorList>
    </citation>
    <scope>NUCLEOTIDE SEQUENCE</scope>
    <source>
        <strain evidence="5">MS100047</strain>
    </source>
</reference>
<feature type="domain" description="GHMP kinase N-terminal" evidence="3">
    <location>
        <begin position="79"/>
        <end position="134"/>
    </location>
</feature>
<evidence type="ECO:0000256" key="2">
    <source>
        <dbReference type="ARBA" id="ARBA00022777"/>
    </source>
</evidence>
<dbReference type="InterPro" id="IPR020568">
    <property type="entry name" value="Ribosomal_Su5_D2-typ_SF"/>
</dbReference>
<dbReference type="GO" id="GO:0005524">
    <property type="term" value="F:ATP binding"/>
    <property type="evidence" value="ECO:0007669"/>
    <property type="project" value="InterPro"/>
</dbReference>
<dbReference type="PIRSF" id="PIRSF033887">
    <property type="entry name" value="PduX"/>
    <property type="match status" value="1"/>
</dbReference>
<sequence length="298" mass="31388">MSTGQAHRSRTATGVSSAFGTFGELLQGVLPDQVDFLVTMPIARWATATFELAASGGVSVTPAHKTKARRLAESILAVHAPGAGGRLTLDGTIPEGKGLASSSADLVATARAVANALGVHLPDTDIEDFLREIEPTDGVMYPEVVAFDHRAVRLRARLGVLPPLTVVGIDEGGTVDTVAFNRIPKPFPAATRAEYARLLDTITTAIAVGDLATVGRVATRSAELNQQLRPKRSLTAMLAICAEAGGVGVVVAHSGTAIGVLLPHQALGYERRLDLTLRRCAELSDQVLLYHALCVDYR</sequence>
<dbReference type="InterPro" id="IPR014721">
    <property type="entry name" value="Ribsml_uS5_D2-typ_fold_subgr"/>
</dbReference>
<evidence type="ECO:0000259" key="4">
    <source>
        <dbReference type="Pfam" id="PF08544"/>
    </source>
</evidence>